<feature type="transmembrane region" description="Helical" evidence="7">
    <location>
        <begin position="317"/>
        <end position="334"/>
    </location>
</feature>
<comment type="subcellular location">
    <subcellularLocation>
        <location evidence="1">Cell membrane</location>
        <topology evidence="1">Multi-pass membrane protein</topology>
    </subcellularLocation>
</comment>
<protein>
    <submittedName>
        <fullName evidence="8">Probable chromate transport protein</fullName>
    </submittedName>
</protein>
<dbReference type="RefSeq" id="WP_197715857.1">
    <property type="nucleotide sequence ID" value="NZ_LR027517.1"/>
</dbReference>
<dbReference type="Pfam" id="PF02417">
    <property type="entry name" value="Chromate_transp"/>
    <property type="match status" value="2"/>
</dbReference>
<dbReference type="EMBL" id="LR027517">
    <property type="protein sequence ID" value="VCU52849.1"/>
    <property type="molecule type" value="Genomic_DNA"/>
</dbReference>
<feature type="transmembrane region" description="Helical" evidence="7">
    <location>
        <begin position="135"/>
        <end position="151"/>
    </location>
</feature>
<dbReference type="PIRSF" id="PIRSF004810">
    <property type="entry name" value="ChrA"/>
    <property type="match status" value="1"/>
</dbReference>
<dbReference type="InterPro" id="IPR003370">
    <property type="entry name" value="Chromate_transpt"/>
</dbReference>
<accession>A0A3P4AQH5</accession>
<feature type="transmembrane region" description="Helical" evidence="7">
    <location>
        <begin position="6"/>
        <end position="28"/>
    </location>
</feature>
<feature type="transmembrane region" description="Helical" evidence="7">
    <location>
        <begin position="246"/>
        <end position="269"/>
    </location>
</feature>
<feature type="transmembrane region" description="Helical" evidence="7">
    <location>
        <begin position="281"/>
        <end position="305"/>
    </location>
</feature>
<dbReference type="InterPro" id="IPR014047">
    <property type="entry name" value="Chr_Tranpt_l_chain"/>
</dbReference>
<feature type="transmembrane region" description="Helical" evidence="7">
    <location>
        <begin position="74"/>
        <end position="94"/>
    </location>
</feature>
<organism evidence="8 9">
    <name type="scientific">Thermus thermophilus</name>
    <dbReference type="NCBI Taxonomy" id="274"/>
    <lineage>
        <taxon>Bacteria</taxon>
        <taxon>Thermotogati</taxon>
        <taxon>Deinococcota</taxon>
        <taxon>Deinococci</taxon>
        <taxon>Thermales</taxon>
        <taxon>Thermaceae</taxon>
        <taxon>Thermus</taxon>
    </lineage>
</organism>
<keyword evidence="5 7" id="KW-1133">Transmembrane helix</keyword>
<evidence type="ECO:0000256" key="4">
    <source>
        <dbReference type="ARBA" id="ARBA00022692"/>
    </source>
</evidence>
<feature type="transmembrane region" description="Helical" evidence="7">
    <location>
        <begin position="210"/>
        <end position="234"/>
    </location>
</feature>
<feature type="transmembrane region" description="Helical" evidence="7">
    <location>
        <begin position="185"/>
        <end position="204"/>
    </location>
</feature>
<evidence type="ECO:0000256" key="5">
    <source>
        <dbReference type="ARBA" id="ARBA00022989"/>
    </source>
</evidence>
<dbReference type="Proteomes" id="UP000279841">
    <property type="component" value="Chromosome"/>
</dbReference>
<dbReference type="PANTHER" id="PTHR33567">
    <property type="entry name" value="CHROMATE ION TRANSPORTER (EUROFUNG)"/>
    <property type="match status" value="1"/>
</dbReference>
<evidence type="ECO:0000256" key="3">
    <source>
        <dbReference type="ARBA" id="ARBA00022475"/>
    </source>
</evidence>
<dbReference type="AlphaFoldDB" id="A0A3P4AQH5"/>
<evidence type="ECO:0000313" key="8">
    <source>
        <dbReference type="EMBL" id="VCU52849.1"/>
    </source>
</evidence>
<evidence type="ECO:0000256" key="7">
    <source>
        <dbReference type="SAM" id="Phobius"/>
    </source>
</evidence>
<dbReference type="NCBIfam" id="TIGR00937">
    <property type="entry name" value="2A51"/>
    <property type="match status" value="1"/>
</dbReference>
<comment type="similarity">
    <text evidence="2">Belongs to the chromate ion transporter (CHR) (TC 2.A.51) family.</text>
</comment>
<dbReference type="GO" id="GO:0005886">
    <property type="term" value="C:plasma membrane"/>
    <property type="evidence" value="ECO:0007669"/>
    <property type="project" value="UniProtKB-SubCell"/>
</dbReference>
<evidence type="ECO:0000313" key="9">
    <source>
        <dbReference type="Proteomes" id="UP000279841"/>
    </source>
</evidence>
<evidence type="ECO:0000256" key="2">
    <source>
        <dbReference type="ARBA" id="ARBA00005262"/>
    </source>
</evidence>
<proteinExistence type="inferred from homology"/>
<gene>
    <name evidence="8" type="primary">srpC</name>
    <name evidence="8" type="ORF">TTHN1_00603</name>
</gene>
<dbReference type="PANTHER" id="PTHR33567:SF3">
    <property type="entry name" value="CHROMATE ION TRANSPORTER (EUROFUNG)"/>
    <property type="match status" value="1"/>
</dbReference>
<keyword evidence="6 7" id="KW-0472">Membrane</keyword>
<feature type="transmembrane region" description="Helical" evidence="7">
    <location>
        <begin position="354"/>
        <end position="378"/>
    </location>
</feature>
<keyword evidence="3" id="KW-1003">Cell membrane</keyword>
<evidence type="ECO:0000256" key="6">
    <source>
        <dbReference type="ARBA" id="ARBA00023136"/>
    </source>
</evidence>
<reference evidence="8 9" key="1">
    <citation type="submission" date="2018-10" db="EMBL/GenBank/DDBJ databases">
        <authorList>
            <person name="Peiro R."/>
            <person name="Begona"/>
            <person name="Cbmso G."/>
            <person name="Lopez M."/>
            <person name="Gonzalez S."/>
            <person name="Sacristan E."/>
            <person name="Castillo E."/>
        </authorList>
    </citation>
    <scope>NUCLEOTIDE SEQUENCE [LARGE SCALE GENOMIC DNA]</scope>
    <source>
        <strain evidence="8">TTHNAR1</strain>
    </source>
</reference>
<sequence>MRVLEVFLAFLGLGLTSFGGPLAHLGYFHQALVRRRGWLSEVAYAQLLALAQALPGPTSSQVGMALGLFRAGPLGALAAWLGFTLPSALLLYLVGVGLEAFSPPPGLSQGLKVLALAVVAQALGQMAQGLAPDRPRLAIAFLTAVLLTLWPQGQLPALLLAGVLGLFLPMAPPPPPSLRALSPRAGALAFLVFLGLGLLLRALAPLGPLWAFLEALYTSGALVFGGGHVVLPLLKEPLVPEFLDAGTFLAGYGAAQAVPGPLFSLAAFLGAKAHLGLPSPLAALLALLALFLPGALLLLAALPFWAHLGQILALRRALMGVNAGVVGLLLAALYDPLFLEAVRGKGDFALALGLFGLLRLGLPPWALALLGATLGAFFL</sequence>
<name>A0A3P4AQH5_THETH</name>
<evidence type="ECO:0000256" key="1">
    <source>
        <dbReference type="ARBA" id="ARBA00004651"/>
    </source>
</evidence>
<keyword evidence="4 7" id="KW-0812">Transmembrane</keyword>
<dbReference type="GO" id="GO:0015109">
    <property type="term" value="F:chromate transmembrane transporter activity"/>
    <property type="evidence" value="ECO:0007669"/>
    <property type="project" value="InterPro"/>
</dbReference>